<protein>
    <recommendedName>
        <fullName evidence="4">DUF2993 domain-containing protein</fullName>
    </recommendedName>
</protein>
<dbReference type="KEGG" id="cee:CENDO_01455"/>
<keyword evidence="1" id="KW-1133">Transmembrane helix</keyword>
<sequence length="268" mass="28312">MSAQKSRGSRAWKAILGIVLVVVIVLVIIEFGLRWFLGHQMTKGFEEANAEEGITTEEKPEIGFGSTPLLLGLLGGNIPQMTMDTPDTLEINGEEILGLPETKVEMREMTLSDNPVAGELTATTYLPDEFLLAALQQGMSGQDNLGDLGDLIVTDMRADGDKDTIDVELGGGLATVELLPSAADGALALEAKRSTLFGIELSQEATQTVSAALTESLKNQVPGDLALDDIRVGSGIVEVTVVGNDVPIKELSNQFGGEQTGQEAGETT</sequence>
<evidence type="ECO:0000256" key="1">
    <source>
        <dbReference type="SAM" id="Phobius"/>
    </source>
</evidence>
<proteinExistence type="predicted"/>
<keyword evidence="1" id="KW-0472">Membrane</keyword>
<dbReference type="Pfam" id="PF11209">
    <property type="entry name" value="LmeA"/>
    <property type="match status" value="1"/>
</dbReference>
<dbReference type="AlphaFoldDB" id="A0A4P7QDX1"/>
<evidence type="ECO:0000313" key="2">
    <source>
        <dbReference type="EMBL" id="QCB27593.1"/>
    </source>
</evidence>
<dbReference type="Proteomes" id="UP000296352">
    <property type="component" value="Chromosome"/>
</dbReference>
<keyword evidence="3" id="KW-1185">Reference proteome</keyword>
<gene>
    <name evidence="2" type="ORF">CENDO_01455</name>
</gene>
<evidence type="ECO:0000313" key="3">
    <source>
        <dbReference type="Proteomes" id="UP000296352"/>
    </source>
</evidence>
<dbReference type="EMBL" id="CP039247">
    <property type="protein sequence ID" value="QCB27593.1"/>
    <property type="molecule type" value="Genomic_DNA"/>
</dbReference>
<organism evidence="2 3">
    <name type="scientific">Corynebacterium endometrii</name>
    <dbReference type="NCBI Taxonomy" id="2488819"/>
    <lineage>
        <taxon>Bacteria</taxon>
        <taxon>Bacillati</taxon>
        <taxon>Actinomycetota</taxon>
        <taxon>Actinomycetes</taxon>
        <taxon>Mycobacteriales</taxon>
        <taxon>Corynebacteriaceae</taxon>
        <taxon>Corynebacterium</taxon>
    </lineage>
</organism>
<evidence type="ECO:0008006" key="4">
    <source>
        <dbReference type="Google" id="ProtNLM"/>
    </source>
</evidence>
<name>A0A4P7QDX1_9CORY</name>
<dbReference type="InterPro" id="IPR021373">
    <property type="entry name" value="DUF2993"/>
</dbReference>
<feature type="transmembrane region" description="Helical" evidence="1">
    <location>
        <begin position="12"/>
        <end position="37"/>
    </location>
</feature>
<reference evidence="2 3" key="1">
    <citation type="submission" date="2019-04" db="EMBL/GenBank/DDBJ databases">
        <title>Corynebacterium endometrii sp. nov., isolated from the uterus of a cow with endometritis.</title>
        <authorList>
            <person name="Ballas P."/>
            <person name="Ruckert C."/>
            <person name="Wagener K."/>
            <person name="Drillich M."/>
            <person name="Kaempfer P."/>
            <person name="Busse H.-J."/>
            <person name="Ehling-Schulz M."/>
        </authorList>
    </citation>
    <scope>NUCLEOTIDE SEQUENCE [LARGE SCALE GENOMIC DNA]</scope>
    <source>
        <strain evidence="2 3">LMM-1653</strain>
    </source>
</reference>
<accession>A0A4P7QDX1</accession>
<keyword evidence="1" id="KW-0812">Transmembrane</keyword>
<dbReference type="RefSeq" id="WP_136140441.1">
    <property type="nucleotide sequence ID" value="NZ_CP039247.1"/>
</dbReference>
<dbReference type="OrthoDB" id="4424949at2"/>